<dbReference type="InterPro" id="IPR017853">
    <property type="entry name" value="GH"/>
</dbReference>
<dbReference type="InterPro" id="IPR006047">
    <property type="entry name" value="GH13_cat_dom"/>
</dbReference>
<evidence type="ECO:0000313" key="3">
    <source>
        <dbReference type="Proteomes" id="UP000320231"/>
    </source>
</evidence>
<dbReference type="GO" id="GO:0030980">
    <property type="term" value="P:alpha-glucan catabolic process"/>
    <property type="evidence" value="ECO:0007669"/>
    <property type="project" value="TreeGrafter"/>
</dbReference>
<dbReference type="PANTHER" id="PTHR10357">
    <property type="entry name" value="ALPHA-AMYLASE FAMILY MEMBER"/>
    <property type="match status" value="1"/>
</dbReference>
<evidence type="ECO:0000313" key="2">
    <source>
        <dbReference type="EMBL" id="BBI63763.1"/>
    </source>
</evidence>
<dbReference type="Pfam" id="PF00128">
    <property type="entry name" value="Alpha-amylase"/>
    <property type="match status" value="1"/>
</dbReference>
<dbReference type="EMBL" id="AP019514">
    <property type="protein sequence ID" value="BBI63763.1"/>
    <property type="molecule type" value="Genomic_DNA"/>
</dbReference>
<name>A0A455UEK7_9GAMM</name>
<dbReference type="SMART" id="SM00642">
    <property type="entry name" value="Aamy"/>
    <property type="match status" value="1"/>
</dbReference>
<dbReference type="Proteomes" id="UP000320231">
    <property type="component" value="Chromosome"/>
</dbReference>
<reference evidence="2 3" key="1">
    <citation type="journal article" date="2019" name="Microbiol. Resour. Announc.">
        <title>Complete Genome Sequence of Halomonas sulfidaeris Strain Esulfide1 Isolated from a Metal Sulfide Rock at a Depth of 2,200 Meters, Obtained Using Nanopore Sequencing.</title>
        <authorList>
            <person name="Saito M."/>
            <person name="Nishigata A."/>
            <person name="Galipon J."/>
            <person name="Arakawa K."/>
        </authorList>
    </citation>
    <scope>NUCLEOTIDE SEQUENCE [LARGE SCALE GENOMIC DNA]</scope>
    <source>
        <strain evidence="2 3">ATCC BAA-803</strain>
    </source>
</reference>
<feature type="domain" description="Glycosyl hydrolase family 13 catalytic" evidence="1">
    <location>
        <begin position="16"/>
        <end position="289"/>
    </location>
</feature>
<dbReference type="KEGG" id="hsr:HSBAA_50690"/>
<proteinExistence type="predicted"/>
<dbReference type="GO" id="GO:0005992">
    <property type="term" value="P:trehalose biosynthetic process"/>
    <property type="evidence" value="ECO:0007669"/>
    <property type="project" value="TreeGrafter"/>
</dbReference>
<gene>
    <name evidence="2" type="ORF">HSBAA_50690</name>
</gene>
<dbReference type="Gene3D" id="3.20.20.80">
    <property type="entry name" value="Glycosidases"/>
    <property type="match status" value="1"/>
</dbReference>
<dbReference type="SUPFAM" id="SSF51445">
    <property type="entry name" value="(Trans)glycosidases"/>
    <property type="match status" value="1"/>
</dbReference>
<dbReference type="GO" id="GO:0047470">
    <property type="term" value="F:(1,4)-alpha-D-glucan 1-alpha-D-glucosylmutase activity"/>
    <property type="evidence" value="ECO:0007669"/>
    <property type="project" value="TreeGrafter"/>
</dbReference>
<dbReference type="Gene3D" id="3.30.1590.10">
    <property type="entry name" value="Maltooligosyl trehalose synthase, domain 2"/>
    <property type="match status" value="1"/>
</dbReference>
<accession>A0A455UEK7</accession>
<dbReference type="PANTHER" id="PTHR10357:SF216">
    <property type="entry name" value="MALTOOLIGOSYL TREHALOSE SYNTHASE-RELATED"/>
    <property type="match status" value="1"/>
</dbReference>
<protein>
    <recommendedName>
        <fullName evidence="1">Glycosyl hydrolase family 13 catalytic domain-containing protein</fullName>
    </recommendedName>
</protein>
<evidence type="ECO:0000259" key="1">
    <source>
        <dbReference type="SMART" id="SM00642"/>
    </source>
</evidence>
<dbReference type="AlphaFoldDB" id="A0A455UEK7"/>
<sequence>MNEILATVRLQFHRGFTLTDAEHWVDYYANLGISHFYASPLQASRAGSPHGYDGIDPTRIDPELGGEAALERLVSRLRSRGMGLILDIVPNHLAVGGSQNRWWQDVLAWGNDSPYAEFFDIDWHSDDPQLTGKLLVPFLGDAYAEILQSGELVLGYDADTAGFHVDYHEHRFPIDPRHYGDILRFADHNALHEQAAFFDALQQREDAYTAAGDARYQLRKVMESPAARQSLDAVIALFGSANPTVLLDFIPCLSASITAWPGGAPLPMKLIGGVFLMLPNWVGYVSKFRRFLKLFTPYRYGWLKKAGSMGCESTMSMGLPTLAATACSCVSALMPCRKSDQQRHRAMLLSM</sequence>
<organism evidence="2 3">
    <name type="scientific">Vreelandella sulfidaeris</name>
    <dbReference type="NCBI Taxonomy" id="115553"/>
    <lineage>
        <taxon>Bacteria</taxon>
        <taxon>Pseudomonadati</taxon>
        <taxon>Pseudomonadota</taxon>
        <taxon>Gammaproteobacteria</taxon>
        <taxon>Oceanospirillales</taxon>
        <taxon>Halomonadaceae</taxon>
        <taxon>Vreelandella</taxon>
    </lineage>
</organism>